<evidence type="ECO:0000259" key="9">
    <source>
        <dbReference type="PROSITE" id="PS51192"/>
    </source>
</evidence>
<dbReference type="GO" id="GO:0005524">
    <property type="term" value="F:ATP binding"/>
    <property type="evidence" value="ECO:0007669"/>
    <property type="project" value="UniProtKB-KW"/>
</dbReference>
<dbReference type="InterPro" id="IPR050079">
    <property type="entry name" value="DEAD_box_RNA_helicase"/>
</dbReference>
<evidence type="ECO:0000256" key="3">
    <source>
        <dbReference type="ARBA" id="ARBA00022801"/>
    </source>
</evidence>
<dbReference type="Pfam" id="PF00271">
    <property type="entry name" value="Helicase_C"/>
    <property type="match status" value="1"/>
</dbReference>
<dbReference type="STRING" id="1245769.A0A0C7MW69"/>
<dbReference type="PROSITE" id="PS00039">
    <property type="entry name" value="DEAD_ATP_HELICASE"/>
    <property type="match status" value="1"/>
</dbReference>
<dbReference type="SUPFAM" id="SSF52540">
    <property type="entry name" value="P-loop containing nucleoside triphosphate hydrolases"/>
    <property type="match status" value="1"/>
</dbReference>
<dbReference type="GO" id="GO:0005730">
    <property type="term" value="C:nucleolus"/>
    <property type="evidence" value="ECO:0007669"/>
    <property type="project" value="EnsemblFungi"/>
</dbReference>
<dbReference type="GO" id="GO:0005829">
    <property type="term" value="C:cytosol"/>
    <property type="evidence" value="ECO:0007669"/>
    <property type="project" value="TreeGrafter"/>
</dbReference>
<protein>
    <recommendedName>
        <fullName evidence="1">RNA helicase</fullName>
        <ecNumber evidence="1">3.6.4.13</ecNumber>
    </recommendedName>
</protein>
<dbReference type="PANTHER" id="PTHR47959">
    <property type="entry name" value="ATP-DEPENDENT RNA HELICASE RHLE-RELATED"/>
    <property type="match status" value="1"/>
</dbReference>
<dbReference type="Proteomes" id="UP000054304">
    <property type="component" value="Unassembled WGS sequence"/>
</dbReference>
<dbReference type="EC" id="3.6.4.13" evidence="1"/>
<feature type="region of interest" description="Disordered" evidence="8">
    <location>
        <begin position="10"/>
        <end position="53"/>
    </location>
</feature>
<dbReference type="InterPro" id="IPR001650">
    <property type="entry name" value="Helicase_C-like"/>
</dbReference>
<dbReference type="HOGENOM" id="CLU_003041_13_0_1"/>
<feature type="compositionally biased region" description="Acidic residues" evidence="8">
    <location>
        <begin position="155"/>
        <end position="169"/>
    </location>
</feature>
<name>A0A0C7MW69_9SACH</name>
<organism evidence="11 12">
    <name type="scientific">Lachancea lanzarotensis</name>
    <dbReference type="NCBI Taxonomy" id="1245769"/>
    <lineage>
        <taxon>Eukaryota</taxon>
        <taxon>Fungi</taxon>
        <taxon>Dikarya</taxon>
        <taxon>Ascomycota</taxon>
        <taxon>Saccharomycotina</taxon>
        <taxon>Saccharomycetes</taxon>
        <taxon>Saccharomycetales</taxon>
        <taxon>Saccharomycetaceae</taxon>
        <taxon>Lachancea</taxon>
    </lineage>
</organism>
<dbReference type="GO" id="GO:0000466">
    <property type="term" value="P:maturation of 5.8S rRNA from tricistronic rRNA transcript (SSU-rRNA, 5.8S rRNA, LSU-rRNA)"/>
    <property type="evidence" value="ECO:0007669"/>
    <property type="project" value="EnsemblFungi"/>
</dbReference>
<sequence>MTSKLVQRLLKGRNLDKKNSGAKNGGKSRPKKVVKPSKKKPSKNVKSGNEKGVAVDVSDLNWKTVQIPDTMDDYGGFYGLEEIDGVDVKIVDGKAQFIAKDPKKAVKSPSESGKLDDDIEEQDDGDDENPMQDLIEFKNMDDLEEGELGAPSSDGSEEEAGQDDDMEDDIKDVNVDEEPQQRSEEKEEDEVSSQLGIEAADGEPEQPADDDELEVNVFGDEVDIEDLEGLPEWTSRMKLSMTTLQGLSKQYFVRPTEIQAAAIPLALDGHDIMGKASTGSGKTLAYGIPILEKLVADQSGSKPIGIIFTPTRELAHQVTQHMQKQAFSINKKNPYAIVSLTGGLSIHKQERLLKYDGCARIIIATPGRFLEIIERDPKLIDRFSQIDYLVLDEADRLLQDGHFDEFDKILKHLGKARNMKRKVKSEYAGTGWQTMIFSATFSMDLFNKLVTTNWKKLGKDKDTNEMEQALKHLMTKINFRSKPVIVDVNPDNKIHSKIAEALIECLPTERDLYTYYFLTVYPGTTLVFCNAIDSVKKLNSYLTFLGISSFQIHSSMTQKNRLKNLEKFRQEASSNKTHGKPTVLIASDVAARGLDIPDIKHVLNYHLPRSADVYIHRSGRTARGDNEGVSVMICSPQEAMGPLRKLRKVLSSKSEAAHGKKWQKDVPVFPIEPGVLSQLRDRGAIANELAEDQLATRSLTKDANWLKKAADDLGIELDSEDESKDIILAKNKVKKQGKQLGKQEVKDLQFQLKQMLKKPIRKDLRKSYLTGGSTNLADDLVKNTGHASIIGHKKTDALEFLKKNKKNRK</sequence>
<feature type="domain" description="Helicase C-terminal" evidence="10">
    <location>
        <begin position="511"/>
        <end position="667"/>
    </location>
</feature>
<feature type="region of interest" description="Disordered" evidence="8">
    <location>
        <begin position="175"/>
        <end position="194"/>
    </location>
</feature>
<keyword evidence="2" id="KW-0547">Nucleotide-binding</keyword>
<dbReference type="RefSeq" id="XP_022630443.1">
    <property type="nucleotide sequence ID" value="XM_022770536.1"/>
</dbReference>
<dbReference type="GO" id="GO:0000463">
    <property type="term" value="P:maturation of LSU-rRNA from tricistronic rRNA transcript (SSU-rRNA, 5.8S rRNA, LSU-rRNA)"/>
    <property type="evidence" value="ECO:0007669"/>
    <property type="project" value="EnsemblFungi"/>
</dbReference>
<dbReference type="CDD" id="cd17946">
    <property type="entry name" value="DEADc_DDX24"/>
    <property type="match status" value="1"/>
</dbReference>
<reference evidence="11 12" key="1">
    <citation type="submission" date="2014-12" db="EMBL/GenBank/DDBJ databases">
        <authorList>
            <person name="Neuveglise Cecile"/>
        </authorList>
    </citation>
    <scope>NUCLEOTIDE SEQUENCE [LARGE SCALE GENOMIC DNA]</scope>
    <source>
        <strain evidence="11 12">CBS 12615</strain>
    </source>
</reference>
<dbReference type="CDD" id="cd18787">
    <property type="entry name" value="SF2_C_DEAD"/>
    <property type="match status" value="1"/>
</dbReference>
<keyword evidence="12" id="KW-1185">Reference proteome</keyword>
<dbReference type="GeneID" id="34687781"/>
<dbReference type="PROSITE" id="PS51194">
    <property type="entry name" value="HELICASE_CTER"/>
    <property type="match status" value="1"/>
</dbReference>
<keyword evidence="6" id="KW-0694">RNA-binding</keyword>
<dbReference type="InterPro" id="IPR027417">
    <property type="entry name" value="P-loop_NTPase"/>
</dbReference>
<dbReference type="SMART" id="SM00487">
    <property type="entry name" value="DEXDc"/>
    <property type="match status" value="1"/>
</dbReference>
<keyword evidence="3" id="KW-0378">Hydrolase</keyword>
<dbReference type="PANTHER" id="PTHR47959:SF1">
    <property type="entry name" value="ATP-DEPENDENT RNA HELICASE DBPA"/>
    <property type="match status" value="1"/>
</dbReference>
<evidence type="ECO:0000256" key="1">
    <source>
        <dbReference type="ARBA" id="ARBA00012552"/>
    </source>
</evidence>
<feature type="domain" description="Helicase ATP-binding" evidence="9">
    <location>
        <begin position="263"/>
        <end position="459"/>
    </location>
</feature>
<dbReference type="GO" id="GO:0016787">
    <property type="term" value="F:hydrolase activity"/>
    <property type="evidence" value="ECO:0007669"/>
    <property type="project" value="UniProtKB-KW"/>
</dbReference>
<evidence type="ECO:0000313" key="12">
    <source>
        <dbReference type="Proteomes" id="UP000054304"/>
    </source>
</evidence>
<dbReference type="GO" id="GO:0003724">
    <property type="term" value="F:RNA helicase activity"/>
    <property type="evidence" value="ECO:0007669"/>
    <property type="project" value="UniProtKB-EC"/>
</dbReference>
<feature type="compositionally biased region" description="Basic residues" evidence="8">
    <location>
        <begin position="26"/>
        <end position="43"/>
    </location>
</feature>
<evidence type="ECO:0000256" key="7">
    <source>
        <dbReference type="ARBA" id="ARBA00047984"/>
    </source>
</evidence>
<dbReference type="OrthoDB" id="4310724at2759"/>
<evidence type="ECO:0000259" key="10">
    <source>
        <dbReference type="PROSITE" id="PS51194"/>
    </source>
</evidence>
<dbReference type="InterPro" id="IPR014001">
    <property type="entry name" value="Helicase_ATP-bd"/>
</dbReference>
<dbReference type="EMBL" id="LN736369">
    <property type="protein sequence ID" value="CEP64234.1"/>
    <property type="molecule type" value="Genomic_DNA"/>
</dbReference>
<dbReference type="AlphaFoldDB" id="A0A0C7MW69"/>
<dbReference type="InterPro" id="IPR011545">
    <property type="entry name" value="DEAD/DEAH_box_helicase_dom"/>
</dbReference>
<dbReference type="GO" id="GO:0003723">
    <property type="term" value="F:RNA binding"/>
    <property type="evidence" value="ECO:0007669"/>
    <property type="project" value="UniProtKB-KW"/>
</dbReference>
<comment type="catalytic activity">
    <reaction evidence="7">
        <text>ATP + H2O = ADP + phosphate + H(+)</text>
        <dbReference type="Rhea" id="RHEA:13065"/>
        <dbReference type="ChEBI" id="CHEBI:15377"/>
        <dbReference type="ChEBI" id="CHEBI:15378"/>
        <dbReference type="ChEBI" id="CHEBI:30616"/>
        <dbReference type="ChEBI" id="CHEBI:43474"/>
        <dbReference type="ChEBI" id="CHEBI:456216"/>
        <dbReference type="EC" id="3.6.4.13"/>
    </reaction>
</comment>
<keyword evidence="5" id="KW-0067">ATP-binding</keyword>
<feature type="compositionally biased region" description="Acidic residues" evidence="8">
    <location>
        <begin position="117"/>
        <end position="130"/>
    </location>
</feature>
<evidence type="ECO:0000256" key="4">
    <source>
        <dbReference type="ARBA" id="ARBA00022806"/>
    </source>
</evidence>
<proteinExistence type="predicted"/>
<evidence type="ECO:0000256" key="2">
    <source>
        <dbReference type="ARBA" id="ARBA00022741"/>
    </source>
</evidence>
<evidence type="ECO:0000256" key="5">
    <source>
        <dbReference type="ARBA" id="ARBA00022840"/>
    </source>
</evidence>
<evidence type="ECO:0000256" key="6">
    <source>
        <dbReference type="ARBA" id="ARBA00022884"/>
    </source>
</evidence>
<dbReference type="InterPro" id="IPR000629">
    <property type="entry name" value="RNA-helicase_DEAD-box_CS"/>
</dbReference>
<dbReference type="PROSITE" id="PS51192">
    <property type="entry name" value="HELICASE_ATP_BIND_1"/>
    <property type="match status" value="1"/>
</dbReference>
<evidence type="ECO:0000256" key="8">
    <source>
        <dbReference type="SAM" id="MobiDB-lite"/>
    </source>
</evidence>
<dbReference type="Gene3D" id="3.40.50.300">
    <property type="entry name" value="P-loop containing nucleotide triphosphate hydrolases"/>
    <property type="match status" value="2"/>
</dbReference>
<dbReference type="SMART" id="SM00490">
    <property type="entry name" value="HELICc"/>
    <property type="match status" value="1"/>
</dbReference>
<gene>
    <name evidence="11" type="ORF">LALA0_S10e05556g</name>
</gene>
<feature type="region of interest" description="Disordered" evidence="8">
    <location>
        <begin position="98"/>
        <end position="169"/>
    </location>
</feature>
<dbReference type="Pfam" id="PF00270">
    <property type="entry name" value="DEAD"/>
    <property type="match status" value="1"/>
</dbReference>
<evidence type="ECO:0000313" key="11">
    <source>
        <dbReference type="EMBL" id="CEP64234.1"/>
    </source>
</evidence>
<keyword evidence="4" id="KW-0347">Helicase</keyword>
<accession>A0A0C7MW69</accession>
<feature type="compositionally biased region" description="Basic and acidic residues" evidence="8">
    <location>
        <begin position="175"/>
        <end position="185"/>
    </location>
</feature>